<proteinExistence type="predicted"/>
<protein>
    <submittedName>
        <fullName evidence="2">Uncharacterized protein</fullName>
    </submittedName>
</protein>
<reference evidence="2 3" key="1">
    <citation type="journal article" date="2022" name="bioRxiv">
        <title>Genomics of Preaxostyla Flagellates Illuminates Evolutionary Transitions and the Path Towards Mitochondrial Loss.</title>
        <authorList>
            <person name="Novak L.V.F."/>
            <person name="Treitli S.C."/>
            <person name="Pyrih J."/>
            <person name="Halakuc P."/>
            <person name="Pipaliya S.V."/>
            <person name="Vacek V."/>
            <person name="Brzon O."/>
            <person name="Soukal P."/>
            <person name="Eme L."/>
            <person name="Dacks J.B."/>
            <person name="Karnkowska A."/>
            <person name="Elias M."/>
            <person name="Hampl V."/>
        </authorList>
    </citation>
    <scope>NUCLEOTIDE SEQUENCE [LARGE SCALE GENOMIC DNA]</scope>
    <source>
        <strain evidence="2">NAU3</strain>
        <tissue evidence="2">Gut</tissue>
    </source>
</reference>
<accession>A0ABQ9XML0</accession>
<dbReference type="Proteomes" id="UP001281761">
    <property type="component" value="Unassembled WGS sequence"/>
</dbReference>
<keyword evidence="1" id="KW-0472">Membrane</keyword>
<feature type="transmembrane region" description="Helical" evidence="1">
    <location>
        <begin position="118"/>
        <end position="141"/>
    </location>
</feature>
<evidence type="ECO:0000313" key="3">
    <source>
        <dbReference type="Proteomes" id="UP001281761"/>
    </source>
</evidence>
<keyword evidence="1" id="KW-1133">Transmembrane helix</keyword>
<comment type="caution">
    <text evidence="2">The sequence shown here is derived from an EMBL/GenBank/DDBJ whole genome shotgun (WGS) entry which is preliminary data.</text>
</comment>
<keyword evidence="1" id="KW-0812">Transmembrane</keyword>
<evidence type="ECO:0000313" key="2">
    <source>
        <dbReference type="EMBL" id="KAK2951852.1"/>
    </source>
</evidence>
<evidence type="ECO:0000256" key="1">
    <source>
        <dbReference type="SAM" id="Phobius"/>
    </source>
</evidence>
<keyword evidence="3" id="KW-1185">Reference proteome</keyword>
<name>A0ABQ9XML0_9EUKA</name>
<dbReference type="EMBL" id="JARBJD010000112">
    <property type="protein sequence ID" value="KAK2951852.1"/>
    <property type="molecule type" value="Genomic_DNA"/>
</dbReference>
<organism evidence="2 3">
    <name type="scientific">Blattamonas nauphoetae</name>
    <dbReference type="NCBI Taxonomy" id="2049346"/>
    <lineage>
        <taxon>Eukaryota</taxon>
        <taxon>Metamonada</taxon>
        <taxon>Preaxostyla</taxon>
        <taxon>Oxymonadida</taxon>
        <taxon>Blattamonas</taxon>
    </lineage>
</organism>
<gene>
    <name evidence="2" type="ORF">BLNAU_13222</name>
</gene>
<sequence>MVFCSFIFALGSCEYVNIFWQCRKVLTNVTTQISQKTDPLDTKEKVLGYLQADCLKNPDFTYTLPKNPHNMAELCAFLFERTKTLVNEKDSPSQMTLHLDAACRTLLNEKRPVDTQTVIITGIIAGALLIVILVLLIMKCVRLCFRKSRKTN</sequence>